<dbReference type="AlphaFoldDB" id="A0A9Q5I402"/>
<dbReference type="OrthoDB" id="3256525at2759"/>
<comment type="caution">
    <text evidence="1">The sequence shown here is derived from an EMBL/GenBank/DDBJ whole genome shotgun (WGS) entry which is preliminary data.</text>
</comment>
<protein>
    <recommendedName>
        <fullName evidence="3">F-box domain-containing protein</fullName>
    </recommendedName>
</protein>
<keyword evidence="2" id="KW-1185">Reference proteome</keyword>
<gene>
    <name evidence="1" type="ORF">A7U60_g1454</name>
</gene>
<evidence type="ECO:0000313" key="1">
    <source>
        <dbReference type="EMBL" id="OCB91287.1"/>
    </source>
</evidence>
<dbReference type="EMBL" id="LNZH02000095">
    <property type="protein sequence ID" value="OCB91287.1"/>
    <property type="molecule type" value="Genomic_DNA"/>
</dbReference>
<organism evidence="1 2">
    <name type="scientific">Sanghuangporus baumii</name>
    <name type="common">Phellinus baumii</name>
    <dbReference type="NCBI Taxonomy" id="108892"/>
    <lineage>
        <taxon>Eukaryota</taxon>
        <taxon>Fungi</taxon>
        <taxon>Dikarya</taxon>
        <taxon>Basidiomycota</taxon>
        <taxon>Agaricomycotina</taxon>
        <taxon>Agaricomycetes</taxon>
        <taxon>Hymenochaetales</taxon>
        <taxon>Hymenochaetaceae</taxon>
        <taxon>Sanghuangporus</taxon>
    </lineage>
</organism>
<dbReference type="Proteomes" id="UP000757232">
    <property type="component" value="Unassembled WGS sequence"/>
</dbReference>
<name>A0A9Q5I402_SANBA</name>
<accession>A0A9Q5I402</accession>
<evidence type="ECO:0000313" key="2">
    <source>
        <dbReference type="Proteomes" id="UP000757232"/>
    </source>
</evidence>
<reference evidence="1" key="1">
    <citation type="submission" date="2016-06" db="EMBL/GenBank/DDBJ databases">
        <title>Draft Genome sequence of the fungus Inonotus baumii.</title>
        <authorList>
            <person name="Zhu H."/>
            <person name="Lin W."/>
        </authorList>
    </citation>
    <scope>NUCLEOTIDE SEQUENCE</scope>
    <source>
        <strain evidence="1">821</strain>
    </source>
</reference>
<sequence length="447" mass="50984">MSTIFPRPEPEVVRPSFLLNEDIWLEIFNWVTFVPNAYDTHAPDPLEDLGLRSQDRIQAELGEALPMKCTLVLVCKAWKRLATRLLYRSVMIRFSMRNLLRTFKDDFGSTVSGSSKASWCIRLDILPSPLVRDYQYSDFVEILQLLDNVQIIVTRGTIPHLMNPKPGVWSFLSFFEAFRALSTRNLHVFDLTTARLSMYLYRDCHFSAAITNQPLRVFRLRHGGEPRYTAEQAVLPHLEYLNVHRGVTDELISQSVACSLVHLSLDYLYCLNDGAATRILALIGHQLRSVALQDGTPIIGKDRASDDSGNLVFLNILRSLETLCPNLHTLILELSESNLASAQLPPVSNLVLCFSLVAFRLDGRNFDAERCKQLCDDLSRLLSQTPAPNLVRLVGNLDYFRCDRRYLDLLVQFQRLSQTILSERGIRFEDEKGVLLHEFRPNKTGDV</sequence>
<evidence type="ECO:0008006" key="3">
    <source>
        <dbReference type="Google" id="ProtNLM"/>
    </source>
</evidence>
<proteinExistence type="predicted"/>